<accession>A0A975GQ46</accession>
<gene>
    <name evidence="1" type="ORF">dnm_057230</name>
</gene>
<evidence type="ECO:0000313" key="2">
    <source>
        <dbReference type="Proteomes" id="UP000663722"/>
    </source>
</evidence>
<reference evidence="1" key="1">
    <citation type="journal article" date="2021" name="Microb. Physiol.">
        <title>Proteogenomic Insights into the Physiology of Marine, Sulfate-Reducing, Filamentous Desulfonema limicola and Desulfonema magnum.</title>
        <authorList>
            <person name="Schnaars V."/>
            <person name="Wohlbrand L."/>
            <person name="Scheve S."/>
            <person name="Hinrichs C."/>
            <person name="Reinhardt R."/>
            <person name="Rabus R."/>
        </authorList>
    </citation>
    <scope>NUCLEOTIDE SEQUENCE</scope>
    <source>
        <strain evidence="1">4be13</strain>
    </source>
</reference>
<proteinExistence type="predicted"/>
<dbReference type="AlphaFoldDB" id="A0A975GQ46"/>
<dbReference type="EMBL" id="CP061800">
    <property type="protein sequence ID" value="QTA89666.1"/>
    <property type="molecule type" value="Genomic_DNA"/>
</dbReference>
<name>A0A975GQ46_9BACT</name>
<sequence>MKYVETGLSPSKSYKMVCASECSESSGYELECRGYCKDISADDDLAKSPESEKFPLSRGMF</sequence>
<keyword evidence="2" id="KW-1185">Reference proteome</keyword>
<evidence type="ECO:0000313" key="1">
    <source>
        <dbReference type="EMBL" id="QTA89666.1"/>
    </source>
</evidence>
<organism evidence="1 2">
    <name type="scientific">Desulfonema magnum</name>
    <dbReference type="NCBI Taxonomy" id="45655"/>
    <lineage>
        <taxon>Bacteria</taxon>
        <taxon>Pseudomonadati</taxon>
        <taxon>Thermodesulfobacteriota</taxon>
        <taxon>Desulfobacteria</taxon>
        <taxon>Desulfobacterales</taxon>
        <taxon>Desulfococcaceae</taxon>
        <taxon>Desulfonema</taxon>
    </lineage>
</organism>
<dbReference type="RefSeq" id="WP_207678183.1">
    <property type="nucleotide sequence ID" value="NZ_CP061800.1"/>
</dbReference>
<dbReference type="KEGG" id="dmm:dnm_057230"/>
<dbReference type="Proteomes" id="UP000663722">
    <property type="component" value="Chromosome"/>
</dbReference>
<protein>
    <submittedName>
        <fullName evidence="1">Uncharacterized protein</fullName>
    </submittedName>
</protein>